<comment type="caution">
    <text evidence="5">The sequence shown here is derived from an EMBL/GenBank/DDBJ whole genome shotgun (WGS) entry which is preliminary data.</text>
</comment>
<proteinExistence type="predicted"/>
<dbReference type="PANTHER" id="PTHR34408:SF1">
    <property type="entry name" value="GLYCOSYL HYDROLASE FAMILY 19 DOMAIN-CONTAINING PROTEIN HI_1415"/>
    <property type="match status" value="1"/>
</dbReference>
<dbReference type="InterPro" id="IPR003646">
    <property type="entry name" value="SH3-like_bac-type"/>
</dbReference>
<dbReference type="InterPro" id="IPR052354">
    <property type="entry name" value="Cell_Wall_Dynamics_Protein"/>
</dbReference>
<dbReference type="EC" id="3.5.1.28" evidence="2"/>
<dbReference type="SUPFAM" id="SSF54001">
    <property type="entry name" value="Cysteine proteinases"/>
    <property type="match status" value="1"/>
</dbReference>
<evidence type="ECO:0000256" key="2">
    <source>
        <dbReference type="ARBA" id="ARBA00011901"/>
    </source>
</evidence>
<dbReference type="Pfam" id="PF08239">
    <property type="entry name" value="SH3_3"/>
    <property type="match status" value="2"/>
</dbReference>
<dbReference type="PANTHER" id="PTHR34408">
    <property type="entry name" value="FAMILY PROTEIN, PUTATIVE-RELATED"/>
    <property type="match status" value="1"/>
</dbReference>
<dbReference type="SMART" id="SM00287">
    <property type="entry name" value="SH3b"/>
    <property type="match status" value="2"/>
</dbReference>
<comment type="catalytic activity">
    <reaction evidence="1">
        <text>Hydrolyzes the link between N-acetylmuramoyl residues and L-amino acid residues in certain cell-wall glycopeptides.</text>
        <dbReference type="EC" id="3.5.1.28"/>
    </reaction>
</comment>
<dbReference type="InterPro" id="IPR038765">
    <property type="entry name" value="Papain-like_cys_pep_sf"/>
</dbReference>
<name>A0A923IZV0_CLOTT</name>
<dbReference type="InterPro" id="IPR007921">
    <property type="entry name" value="CHAP_dom"/>
</dbReference>
<dbReference type="EMBL" id="JAAZWO010000007">
    <property type="protein sequence ID" value="MBC2397676.1"/>
    <property type="molecule type" value="Genomic_DNA"/>
</dbReference>
<evidence type="ECO:0000256" key="1">
    <source>
        <dbReference type="ARBA" id="ARBA00001561"/>
    </source>
</evidence>
<dbReference type="RefSeq" id="WP_051593280.1">
    <property type="nucleotide sequence ID" value="NZ_JAAZWO010000007.1"/>
</dbReference>
<feature type="domain" description="Peptidase C51" evidence="3">
    <location>
        <begin position="31"/>
        <end position="166"/>
    </location>
</feature>
<dbReference type="PROSITE" id="PS51781">
    <property type="entry name" value="SH3B"/>
    <property type="match status" value="2"/>
</dbReference>
<keyword evidence="6" id="KW-1185">Reference proteome</keyword>
<dbReference type="Gene3D" id="2.30.30.40">
    <property type="entry name" value="SH3 Domains"/>
    <property type="match status" value="2"/>
</dbReference>
<evidence type="ECO:0000313" key="6">
    <source>
        <dbReference type="Proteomes" id="UP000563151"/>
    </source>
</evidence>
<feature type="domain" description="SH3b" evidence="4">
    <location>
        <begin position="286"/>
        <end position="352"/>
    </location>
</feature>
<dbReference type="Gene3D" id="3.90.1720.10">
    <property type="entry name" value="endopeptidase domain like (from Nostoc punctiforme)"/>
    <property type="match status" value="1"/>
</dbReference>
<dbReference type="GO" id="GO:0008745">
    <property type="term" value="F:N-acetylmuramoyl-L-alanine amidase activity"/>
    <property type="evidence" value="ECO:0007669"/>
    <property type="project" value="UniProtKB-EC"/>
</dbReference>
<protein>
    <recommendedName>
        <fullName evidence="2">N-acetylmuramoyl-L-alanine amidase</fullName>
        <ecNumber evidence="2">3.5.1.28</ecNumber>
    </recommendedName>
</protein>
<gene>
    <name evidence="5" type="ORF">HGG79_07800</name>
</gene>
<evidence type="ECO:0000313" key="5">
    <source>
        <dbReference type="EMBL" id="MBC2397676.1"/>
    </source>
</evidence>
<accession>A0A923IZV0</accession>
<reference evidence="5 6" key="1">
    <citation type="submission" date="2020-04" db="EMBL/GenBank/DDBJ databases">
        <title>Genomic insights into acetone-butanol-ethanol (ABE) fermentation by sequencing solventogenic clostridia strains.</title>
        <authorList>
            <person name="Brown S."/>
        </authorList>
    </citation>
    <scope>NUCLEOTIDE SEQUENCE [LARGE SCALE GENOMIC DNA]</scope>
    <source>
        <strain evidence="5 6">DJ011</strain>
    </source>
</reference>
<evidence type="ECO:0000259" key="3">
    <source>
        <dbReference type="PROSITE" id="PS50911"/>
    </source>
</evidence>
<dbReference type="Proteomes" id="UP000563151">
    <property type="component" value="Unassembled WGS sequence"/>
</dbReference>
<feature type="domain" description="SH3b" evidence="4">
    <location>
        <begin position="200"/>
        <end position="263"/>
    </location>
</feature>
<evidence type="ECO:0000259" key="4">
    <source>
        <dbReference type="PROSITE" id="PS51781"/>
    </source>
</evidence>
<dbReference type="Pfam" id="PF05257">
    <property type="entry name" value="CHAP"/>
    <property type="match status" value="1"/>
</dbReference>
<dbReference type="PROSITE" id="PS50911">
    <property type="entry name" value="CHAP"/>
    <property type="match status" value="1"/>
</dbReference>
<dbReference type="AlphaFoldDB" id="A0A923IZV0"/>
<organism evidence="5 6">
    <name type="scientific">Clostridium tetanomorphum</name>
    <dbReference type="NCBI Taxonomy" id="1553"/>
    <lineage>
        <taxon>Bacteria</taxon>
        <taxon>Bacillati</taxon>
        <taxon>Bacillota</taxon>
        <taxon>Clostridia</taxon>
        <taxon>Eubacteriales</taxon>
        <taxon>Clostridiaceae</taxon>
        <taxon>Clostridium</taxon>
    </lineage>
</organism>
<sequence>MNKFKKIILISFITTSFLYKPLCISVNAYNNSMPDTYNSAYNNDNIFTLSGYKGQCTWFTYGRILEKLNIKLPNTFYGNAIDWWYDNEKNNAFPYGSEPKENSIAVWEGGNLGYGHVAFVENVEENQVYFNEGNFSIRGDYDKELKCLSKENIKDRGNLHLKGYIYINKDTTIDDAIVNTKENSIENIKQTSSITSQLQYGNPKISATSYLNIRLNPSINSKICGSLKVSDKFLILSKVGDWYKIKFNSIYGYVSSQYVTIISKVSSTEKTTLKQTTNNINTVTKKNYAIVSLNSKNSRLNIRTLPSEKGKVIGSLNNGLKIHIIGNFGAWYKINYNGIVGYSSSQWLKIVK</sequence>